<evidence type="ECO:0000259" key="5">
    <source>
        <dbReference type="Pfam" id="PF00496"/>
    </source>
</evidence>
<evidence type="ECO:0000313" key="6">
    <source>
        <dbReference type="EMBL" id="MBC9205579.1"/>
    </source>
</evidence>
<keyword evidence="3" id="KW-0813">Transport</keyword>
<evidence type="ECO:0000256" key="4">
    <source>
        <dbReference type="ARBA" id="ARBA00022729"/>
    </source>
</evidence>
<dbReference type="SUPFAM" id="SSF53850">
    <property type="entry name" value="Periplasmic binding protein-like II"/>
    <property type="match status" value="1"/>
</dbReference>
<evidence type="ECO:0000256" key="3">
    <source>
        <dbReference type="ARBA" id="ARBA00022448"/>
    </source>
</evidence>
<comment type="subcellular location">
    <subcellularLocation>
        <location evidence="1">Periplasm</location>
    </subcellularLocation>
</comment>
<dbReference type="InterPro" id="IPR000914">
    <property type="entry name" value="SBP_5_dom"/>
</dbReference>
<dbReference type="Pfam" id="PF00496">
    <property type="entry name" value="SBP_bac_5"/>
    <property type="match status" value="1"/>
</dbReference>
<comment type="similarity">
    <text evidence="2">Belongs to the bacterial solute-binding protein 5 family.</text>
</comment>
<accession>A0ABR7RG94</accession>
<proteinExistence type="inferred from homology"/>
<dbReference type="RefSeq" id="WP_187782750.1">
    <property type="nucleotide sequence ID" value="NZ_JACTVA010000002.1"/>
</dbReference>
<dbReference type="InterPro" id="IPR030678">
    <property type="entry name" value="Peptide/Ni-bd"/>
</dbReference>
<comment type="caution">
    <text evidence="6">The sequence shown here is derived from an EMBL/GenBank/DDBJ whole genome shotgun (WGS) entry which is preliminary data.</text>
</comment>
<evidence type="ECO:0000256" key="2">
    <source>
        <dbReference type="ARBA" id="ARBA00005695"/>
    </source>
</evidence>
<evidence type="ECO:0000313" key="7">
    <source>
        <dbReference type="Proteomes" id="UP000626026"/>
    </source>
</evidence>
<reference evidence="6 7" key="1">
    <citation type="journal article" date="2013" name="Int. J. Syst. Evol. Microbiol.">
        <title>Roseomonas aerophila sp. nov., isolated from air.</title>
        <authorList>
            <person name="Kim S.J."/>
            <person name="Weon H.Y."/>
            <person name="Ahn J.H."/>
            <person name="Hong S.B."/>
            <person name="Seok S.J."/>
            <person name="Whang K.S."/>
            <person name="Kwon S.W."/>
        </authorList>
    </citation>
    <scope>NUCLEOTIDE SEQUENCE [LARGE SCALE GENOMIC DNA]</scope>
    <source>
        <strain evidence="6 7">NBRC 108923</strain>
    </source>
</reference>
<sequence length="527" mass="57919">MTRIDKLAFGRRQALGALAFAGLALRPGLGHATGGSGTVVAAIDNDPPTLNPGISTDYATGEIAAKIYESLVWLDVESTPQPSLATSWEAASDGRTYSFKLRQGVTWHDGKPFTAADVKFTFDEVLGKLHPRMAAVLKSLGAVIETPDDHTAVFRLQRGYAPFLVQMTVFDAPILPKHLFEGTNIPAAPASQAPVGTGPFKFQEWNRGANIRLTRNENYWDKPKPYLAEVVFQIVPQAANRSAGLQTGELDVVSDFYMPKPDLPRLMRDASLQNRQGINIPAIWFAMFNTKSPVFAQKEARQAVAMAVDRPRLVQQVMRGIARPGVGAFGDGFKWLVNADVSYDKKYPLDATKAKALLEKAGYDGSPIRMVFDAARPQLRSEAQIIRENLRAIGMDVQLEPLERSVMLDRVFAKREFDITLQSFFSAGDPAIGYTRLYATTTSGTNNNASGYSNPKVDELLAEAATAPDRDRRAALYKELQVILNEDLPSLVLFDEETVNVATKRVSGLWSSVDARDRWAGVRIQGN</sequence>
<dbReference type="PANTHER" id="PTHR30290:SF9">
    <property type="entry name" value="OLIGOPEPTIDE-BINDING PROTEIN APPA"/>
    <property type="match status" value="1"/>
</dbReference>
<dbReference type="Proteomes" id="UP000626026">
    <property type="component" value="Unassembled WGS sequence"/>
</dbReference>
<keyword evidence="7" id="KW-1185">Reference proteome</keyword>
<feature type="domain" description="Solute-binding protein family 5" evidence="5">
    <location>
        <begin position="79"/>
        <end position="443"/>
    </location>
</feature>
<keyword evidence="4" id="KW-0732">Signal</keyword>
<dbReference type="InterPro" id="IPR039424">
    <property type="entry name" value="SBP_5"/>
</dbReference>
<dbReference type="Gene3D" id="3.90.76.10">
    <property type="entry name" value="Dipeptide-binding Protein, Domain 1"/>
    <property type="match status" value="1"/>
</dbReference>
<dbReference type="CDD" id="cd08517">
    <property type="entry name" value="PBP2_NikA_DppA_OppA_like_13"/>
    <property type="match status" value="1"/>
</dbReference>
<dbReference type="PIRSF" id="PIRSF002741">
    <property type="entry name" value="MppA"/>
    <property type="match status" value="1"/>
</dbReference>
<dbReference type="EMBL" id="JACTVA010000002">
    <property type="protein sequence ID" value="MBC9205579.1"/>
    <property type="molecule type" value="Genomic_DNA"/>
</dbReference>
<dbReference type="Gene3D" id="3.40.190.10">
    <property type="entry name" value="Periplasmic binding protein-like II"/>
    <property type="match status" value="1"/>
</dbReference>
<protein>
    <submittedName>
        <fullName evidence="6">ABC transporter substrate-binding protein</fullName>
    </submittedName>
</protein>
<name>A0ABR7RG94_9PROT</name>
<evidence type="ECO:0000256" key="1">
    <source>
        <dbReference type="ARBA" id="ARBA00004418"/>
    </source>
</evidence>
<organism evidence="6 7">
    <name type="scientific">Teichococcus aerophilus</name>
    <dbReference type="NCBI Taxonomy" id="1224513"/>
    <lineage>
        <taxon>Bacteria</taxon>
        <taxon>Pseudomonadati</taxon>
        <taxon>Pseudomonadota</taxon>
        <taxon>Alphaproteobacteria</taxon>
        <taxon>Acetobacterales</taxon>
        <taxon>Roseomonadaceae</taxon>
        <taxon>Roseomonas</taxon>
    </lineage>
</organism>
<dbReference type="PANTHER" id="PTHR30290">
    <property type="entry name" value="PERIPLASMIC BINDING COMPONENT OF ABC TRANSPORTER"/>
    <property type="match status" value="1"/>
</dbReference>
<dbReference type="Gene3D" id="3.10.105.10">
    <property type="entry name" value="Dipeptide-binding Protein, Domain 3"/>
    <property type="match status" value="1"/>
</dbReference>
<gene>
    <name evidence="6" type="ORF">IBL26_01925</name>
</gene>